<evidence type="ECO:0000313" key="2">
    <source>
        <dbReference type="WBParaSite" id="L893_g11476.t1"/>
    </source>
</evidence>
<accession>A0A1I7Y0S1</accession>
<dbReference type="WBParaSite" id="L893_g11476.t1">
    <property type="protein sequence ID" value="L893_g11476.t1"/>
    <property type="gene ID" value="L893_g11476"/>
</dbReference>
<dbReference type="AlphaFoldDB" id="A0A1I7Y0S1"/>
<proteinExistence type="predicted"/>
<dbReference type="Proteomes" id="UP000095287">
    <property type="component" value="Unplaced"/>
</dbReference>
<sequence>MMFFVHSYVRIKMTCAYTAVGSYSAYVDSTIRRPVYELLQLIELLFVDCCRGTVVLNPRIHGPRRAQYDESTTP</sequence>
<evidence type="ECO:0000313" key="1">
    <source>
        <dbReference type="Proteomes" id="UP000095287"/>
    </source>
</evidence>
<name>A0A1I7Y0S1_9BILA</name>
<reference evidence="2" key="1">
    <citation type="submission" date="2016-11" db="UniProtKB">
        <authorList>
            <consortium name="WormBaseParasite"/>
        </authorList>
    </citation>
    <scope>IDENTIFICATION</scope>
</reference>
<organism evidence="1 2">
    <name type="scientific">Steinernema glaseri</name>
    <dbReference type="NCBI Taxonomy" id="37863"/>
    <lineage>
        <taxon>Eukaryota</taxon>
        <taxon>Metazoa</taxon>
        <taxon>Ecdysozoa</taxon>
        <taxon>Nematoda</taxon>
        <taxon>Chromadorea</taxon>
        <taxon>Rhabditida</taxon>
        <taxon>Tylenchina</taxon>
        <taxon>Panagrolaimomorpha</taxon>
        <taxon>Strongyloidoidea</taxon>
        <taxon>Steinernematidae</taxon>
        <taxon>Steinernema</taxon>
    </lineage>
</organism>
<protein>
    <submittedName>
        <fullName evidence="2">Longin domain-containing protein</fullName>
    </submittedName>
</protein>
<keyword evidence="1" id="KW-1185">Reference proteome</keyword>